<accession>G3MAH3</accession>
<organism evidence="1 2">
    <name type="scientific">Bacillus phage G</name>
    <dbReference type="NCBI Taxonomy" id="2884420"/>
    <lineage>
        <taxon>Viruses</taxon>
        <taxon>Duplodnaviria</taxon>
        <taxon>Heunggongvirae</taxon>
        <taxon>Uroviricota</taxon>
        <taxon>Caudoviricetes</taxon>
        <taxon>Donellivirus</taxon>
        <taxon>Donellivirus gee</taxon>
    </lineage>
</organism>
<name>G3MAH3_9CAUD</name>
<dbReference type="KEGG" id="vg:18563646"/>
<protein>
    <submittedName>
        <fullName evidence="1">Gp432</fullName>
    </submittedName>
</protein>
<proteinExistence type="predicted"/>
<gene>
    <name evidence="1" type="primary">432</name>
    <name evidence="1" type="ORF">G_432</name>
</gene>
<dbReference type="GeneID" id="18563646"/>
<evidence type="ECO:0000313" key="2">
    <source>
        <dbReference type="Proteomes" id="UP000009273"/>
    </source>
</evidence>
<dbReference type="Proteomes" id="UP000009273">
    <property type="component" value="Segment"/>
</dbReference>
<dbReference type="EMBL" id="JN638751">
    <property type="protein sequence ID" value="AEO93690.1"/>
    <property type="molecule type" value="Genomic_DNA"/>
</dbReference>
<reference evidence="1 2" key="1">
    <citation type="submission" date="2011-09" db="EMBL/GenBank/DDBJ databases">
        <authorList>
            <person name="Pope W.H."/>
            <person name="Pedulla M.L."/>
            <person name="Ford M.E."/>
            <person name="Peebles C.L."/>
            <person name="Hatfull G.H."/>
            <person name="Hendrix R.W."/>
        </authorList>
    </citation>
    <scope>NUCLEOTIDE SEQUENCE [LARGE SCALE GENOMIC DNA]</scope>
    <source>
        <strain evidence="1">G</strain>
    </source>
</reference>
<keyword evidence="2" id="KW-1185">Reference proteome</keyword>
<evidence type="ECO:0000313" key="1">
    <source>
        <dbReference type="EMBL" id="AEO93690.1"/>
    </source>
</evidence>
<dbReference type="RefSeq" id="YP_009015735.1">
    <property type="nucleotide sequence ID" value="NC_023719.1"/>
</dbReference>
<sequence>MEKNPNWVPVDNVDFSKRKVKEWATIYKVKLLEEPDDDRLWSEYEWAYNFFDLKYQADLDNVEKLEEFFEEFSEREMRAMELRRDLFMGASIGEKEILKEKYIETEWVRNIFNVF</sequence>